<reference evidence="2 3" key="2">
    <citation type="submission" date="2008-10" db="EMBL/GenBank/DDBJ databases">
        <authorList>
            <person name="Fulton L."/>
            <person name="Clifton S."/>
            <person name="Fulton B."/>
            <person name="Xu J."/>
            <person name="Minx P."/>
            <person name="Pepin K.H."/>
            <person name="Johnson M."/>
            <person name="Bhonagiri V."/>
            <person name="Nash W.E."/>
            <person name="Mardis E.R."/>
            <person name="Wilson R.K."/>
        </authorList>
    </citation>
    <scope>NUCLEOTIDE SEQUENCE [LARGE SCALE GENOMIC DNA]</scope>
    <source>
        <strain evidence="2 3">DSM 30120</strain>
    </source>
</reference>
<evidence type="ECO:0000256" key="1">
    <source>
        <dbReference type="SAM" id="MobiDB-lite"/>
    </source>
</evidence>
<evidence type="ECO:0000313" key="3">
    <source>
        <dbReference type="Proteomes" id="UP000003729"/>
    </source>
</evidence>
<dbReference type="Proteomes" id="UP000003729">
    <property type="component" value="Unassembled WGS sequence"/>
</dbReference>
<dbReference type="EMBL" id="ABXW01000030">
    <property type="protein sequence ID" value="EEB46538.1"/>
    <property type="molecule type" value="Genomic_DNA"/>
</dbReference>
<evidence type="ECO:0000313" key="2">
    <source>
        <dbReference type="EMBL" id="EEB46538.1"/>
    </source>
</evidence>
<proteinExistence type="predicted"/>
<accession>B6XDI9</accession>
<name>B6XDI9_9GAMM</name>
<sequence length="51" mass="5435">MNTALAVLDGTDLSKTQESSLSSSGGEESRARPRQIVVIGDSVIINFKWIG</sequence>
<organism evidence="2 3">
    <name type="scientific">Providencia alcalifaciens DSM 30120</name>
    <dbReference type="NCBI Taxonomy" id="520999"/>
    <lineage>
        <taxon>Bacteria</taxon>
        <taxon>Pseudomonadati</taxon>
        <taxon>Pseudomonadota</taxon>
        <taxon>Gammaproteobacteria</taxon>
        <taxon>Enterobacterales</taxon>
        <taxon>Morganellaceae</taxon>
        <taxon>Providencia</taxon>
    </lineage>
</organism>
<dbReference type="AlphaFoldDB" id="B6XDI9"/>
<comment type="caution">
    <text evidence="2">The sequence shown here is derived from an EMBL/GenBank/DDBJ whole genome shotgun (WGS) entry which is preliminary data.</text>
</comment>
<gene>
    <name evidence="2" type="ORF">PROVALCAL_01411</name>
</gene>
<protein>
    <submittedName>
        <fullName evidence="2">Uncharacterized protein</fullName>
    </submittedName>
</protein>
<feature type="region of interest" description="Disordered" evidence="1">
    <location>
        <begin position="1"/>
        <end position="33"/>
    </location>
</feature>
<reference evidence="2 3" key="1">
    <citation type="submission" date="2008-10" db="EMBL/GenBank/DDBJ databases">
        <title>Draft genome sequence of Providencia alcalifaciens (DSM 30120).</title>
        <authorList>
            <person name="Sudarsanam P."/>
            <person name="Ley R."/>
            <person name="Guruge J."/>
            <person name="Turnbaugh P.J."/>
            <person name="Mahowald M."/>
            <person name="Liep D."/>
            <person name="Gordon J."/>
        </authorList>
    </citation>
    <scope>NUCLEOTIDE SEQUENCE [LARGE SCALE GENOMIC DNA]</scope>
    <source>
        <strain evidence="2 3">DSM 30120</strain>
    </source>
</reference>